<reference evidence="7 8" key="1">
    <citation type="journal article" date="2019" name="Nat. Ecol. Evol.">
        <title>Megaphylogeny resolves global patterns of mushroom evolution.</title>
        <authorList>
            <person name="Varga T."/>
            <person name="Krizsan K."/>
            <person name="Foldi C."/>
            <person name="Dima B."/>
            <person name="Sanchez-Garcia M."/>
            <person name="Sanchez-Ramirez S."/>
            <person name="Szollosi G.J."/>
            <person name="Szarkandi J.G."/>
            <person name="Papp V."/>
            <person name="Albert L."/>
            <person name="Andreopoulos W."/>
            <person name="Angelini C."/>
            <person name="Antonin V."/>
            <person name="Barry K.W."/>
            <person name="Bougher N.L."/>
            <person name="Buchanan P."/>
            <person name="Buyck B."/>
            <person name="Bense V."/>
            <person name="Catcheside P."/>
            <person name="Chovatia M."/>
            <person name="Cooper J."/>
            <person name="Damon W."/>
            <person name="Desjardin D."/>
            <person name="Finy P."/>
            <person name="Geml J."/>
            <person name="Haridas S."/>
            <person name="Hughes K."/>
            <person name="Justo A."/>
            <person name="Karasinski D."/>
            <person name="Kautmanova I."/>
            <person name="Kiss B."/>
            <person name="Kocsube S."/>
            <person name="Kotiranta H."/>
            <person name="LaButti K.M."/>
            <person name="Lechner B.E."/>
            <person name="Liimatainen K."/>
            <person name="Lipzen A."/>
            <person name="Lukacs Z."/>
            <person name="Mihaltcheva S."/>
            <person name="Morgado L.N."/>
            <person name="Niskanen T."/>
            <person name="Noordeloos M.E."/>
            <person name="Ohm R.A."/>
            <person name="Ortiz-Santana B."/>
            <person name="Ovrebo C."/>
            <person name="Racz N."/>
            <person name="Riley R."/>
            <person name="Savchenko A."/>
            <person name="Shiryaev A."/>
            <person name="Soop K."/>
            <person name="Spirin V."/>
            <person name="Szebenyi C."/>
            <person name="Tomsovsky M."/>
            <person name="Tulloss R.E."/>
            <person name="Uehling J."/>
            <person name="Grigoriev I.V."/>
            <person name="Vagvolgyi C."/>
            <person name="Papp T."/>
            <person name="Martin F.M."/>
            <person name="Miettinen O."/>
            <person name="Hibbett D.S."/>
            <person name="Nagy L.G."/>
        </authorList>
    </citation>
    <scope>NUCLEOTIDE SEQUENCE [LARGE SCALE GENOMIC DNA]</scope>
    <source>
        <strain evidence="7 8">CBS 309.79</strain>
    </source>
</reference>
<organism evidence="7 8">
    <name type="scientific">Pterulicium gracile</name>
    <dbReference type="NCBI Taxonomy" id="1884261"/>
    <lineage>
        <taxon>Eukaryota</taxon>
        <taxon>Fungi</taxon>
        <taxon>Dikarya</taxon>
        <taxon>Basidiomycota</taxon>
        <taxon>Agaricomycotina</taxon>
        <taxon>Agaricomycetes</taxon>
        <taxon>Agaricomycetidae</taxon>
        <taxon>Agaricales</taxon>
        <taxon>Pleurotineae</taxon>
        <taxon>Pterulaceae</taxon>
        <taxon>Pterulicium</taxon>
    </lineage>
</organism>
<dbReference type="GO" id="GO:0005737">
    <property type="term" value="C:cytoplasm"/>
    <property type="evidence" value="ECO:0007669"/>
    <property type="project" value="UniProtKB-SubCell"/>
</dbReference>
<dbReference type="PANTHER" id="PTHR47107">
    <property type="entry name" value="SVF1-LIKE PROTEIN YDR222W-RELATED"/>
    <property type="match status" value="1"/>
</dbReference>
<evidence type="ECO:0000259" key="6">
    <source>
        <dbReference type="Pfam" id="PF17187"/>
    </source>
</evidence>
<dbReference type="InterPro" id="IPR013931">
    <property type="entry name" value="Svf1-like_N"/>
</dbReference>
<feature type="compositionally biased region" description="Basic and acidic residues" evidence="4">
    <location>
        <begin position="117"/>
        <end position="128"/>
    </location>
</feature>
<feature type="region of interest" description="Disordered" evidence="4">
    <location>
        <begin position="106"/>
        <end position="140"/>
    </location>
</feature>
<dbReference type="GO" id="GO:0006979">
    <property type="term" value="P:response to oxidative stress"/>
    <property type="evidence" value="ECO:0007669"/>
    <property type="project" value="InterPro"/>
</dbReference>
<evidence type="ECO:0000256" key="4">
    <source>
        <dbReference type="SAM" id="MobiDB-lite"/>
    </source>
</evidence>
<dbReference type="PANTHER" id="PTHR47107:SF1">
    <property type="entry name" value="CERAMIDE-BINDING PROTEIN SVF1-RELATED"/>
    <property type="match status" value="1"/>
</dbReference>
<feature type="domain" description="Svf1-like N-terminal" evidence="5">
    <location>
        <begin position="54"/>
        <end position="236"/>
    </location>
</feature>
<evidence type="ECO:0000256" key="1">
    <source>
        <dbReference type="ARBA" id="ARBA00004496"/>
    </source>
</evidence>
<dbReference type="Pfam" id="PF08622">
    <property type="entry name" value="Svf1"/>
    <property type="match status" value="1"/>
</dbReference>
<proteinExistence type="inferred from homology"/>
<comment type="similarity">
    <text evidence="2">Belongs to the SVF1 family.</text>
</comment>
<protein>
    <submittedName>
        <fullName evidence="7">Oxidative stress survival Svf1-like protein</fullName>
    </submittedName>
</protein>
<name>A0A5C3Q4V0_9AGAR</name>
<sequence length="441" mass="47237">MFSSIWGSSAPADPTAPTFHPVTARYDVEKHPELLYGELEPKDTEWLCAGGFVTETQIFYQIMDDGKFFWCQVIHSSIGVWYPTIQFTCKIYDPKTGERVWKSVNVSNFTPAPPGTTDKRSSKADEFSITHSSSPSSAIKPPANASYTYSESYTIRCNLGTDLQVSVTVARPSTCPGFKVGSGPQGGHSYFGSSIDKPDGNVIHRFWPLTHFEGHIVRNGQAEMVNGKGVFIHAIQGMRPNLIAASWNFGWFVDQPSGEETGAGNVAVQMEFKTIEAYGMKGAGSGGVSVSVGAVVVDGHLATVVGETRLPGAAKLAAATAPGGVTCGVEHLEPVPDSETGYNVPSSIRYNWSGPAIAGGEKVSAELGVDFGKDAKNVKGLMEKVDVLAEIPSVLKMAVNYVAGTKPYIYQTINPATLKVTTGENARQVKGTLYNESTFIS</sequence>
<dbReference type="InterPro" id="IPR051385">
    <property type="entry name" value="Ceramide-binding_SVF1"/>
</dbReference>
<gene>
    <name evidence="7" type="ORF">BDV98DRAFT_555808</name>
</gene>
<dbReference type="Pfam" id="PF17187">
    <property type="entry name" value="Svf1_C"/>
    <property type="match status" value="1"/>
</dbReference>
<keyword evidence="3" id="KW-0963">Cytoplasm</keyword>
<dbReference type="AlphaFoldDB" id="A0A5C3Q4V0"/>
<evidence type="ECO:0000313" key="7">
    <source>
        <dbReference type="EMBL" id="TFK96049.1"/>
    </source>
</evidence>
<dbReference type="Proteomes" id="UP000305067">
    <property type="component" value="Unassembled WGS sequence"/>
</dbReference>
<evidence type="ECO:0000256" key="2">
    <source>
        <dbReference type="ARBA" id="ARBA00009069"/>
    </source>
</evidence>
<evidence type="ECO:0000256" key="3">
    <source>
        <dbReference type="ARBA" id="ARBA00022490"/>
    </source>
</evidence>
<dbReference type="InterPro" id="IPR033394">
    <property type="entry name" value="Svf1-like_C"/>
</dbReference>
<dbReference type="OrthoDB" id="2590239at2759"/>
<dbReference type="STRING" id="1884261.A0A5C3Q4V0"/>
<dbReference type="EMBL" id="ML178868">
    <property type="protein sequence ID" value="TFK96049.1"/>
    <property type="molecule type" value="Genomic_DNA"/>
</dbReference>
<keyword evidence="8" id="KW-1185">Reference proteome</keyword>
<evidence type="ECO:0000313" key="8">
    <source>
        <dbReference type="Proteomes" id="UP000305067"/>
    </source>
</evidence>
<evidence type="ECO:0000259" key="5">
    <source>
        <dbReference type="Pfam" id="PF08622"/>
    </source>
</evidence>
<accession>A0A5C3Q4V0</accession>
<comment type="subcellular location">
    <subcellularLocation>
        <location evidence="1">Cytoplasm</location>
    </subcellularLocation>
</comment>
<feature type="domain" description="Svf1-like C-terminal" evidence="6">
    <location>
        <begin position="238"/>
        <end position="441"/>
    </location>
</feature>